<feature type="binding site" evidence="3">
    <location>
        <position position="124"/>
    </location>
    <ligand>
        <name>Zn(2+)</name>
        <dbReference type="ChEBI" id="CHEBI:29105"/>
        <label>2</label>
    </ligand>
</feature>
<dbReference type="EC" id="3.5.3.9" evidence="5"/>
<dbReference type="InterPro" id="IPR036264">
    <property type="entry name" value="Bact_exopeptidase_dim_dom"/>
</dbReference>
<dbReference type="KEGG" id="nmy:CJ229_000940"/>
<dbReference type="InterPro" id="IPR010158">
    <property type="entry name" value="Amidase_Cbmase"/>
</dbReference>
<gene>
    <name evidence="5" type="primary">allC</name>
    <name evidence="5" type="ORF">CJ229_000940</name>
</gene>
<dbReference type="PANTHER" id="PTHR32494">
    <property type="entry name" value="ALLANTOATE DEIMINASE-RELATED"/>
    <property type="match status" value="1"/>
</dbReference>
<keyword evidence="3" id="KW-0479">Metal-binding</keyword>
<protein>
    <submittedName>
        <fullName evidence="5">Allantoate deiminase</fullName>
        <ecNumber evidence="5">3.5.3.9</ecNumber>
    </submittedName>
</protein>
<dbReference type="AlphaFoldDB" id="A0AAF0YIU7"/>
<keyword evidence="3" id="KW-0862">Zinc</keyword>
<dbReference type="SUPFAM" id="SSF55031">
    <property type="entry name" value="Bacterial exopeptidase dimerisation domain"/>
    <property type="match status" value="1"/>
</dbReference>
<feature type="binding site" evidence="3">
    <location>
        <position position="78"/>
    </location>
    <ligand>
        <name>Zn(2+)</name>
        <dbReference type="ChEBI" id="CHEBI:29105"/>
        <label>1</label>
    </ligand>
</feature>
<keyword evidence="2 5" id="KW-0378">Hydrolase</keyword>
<dbReference type="GO" id="GO:0047652">
    <property type="term" value="F:allantoate deiminase activity"/>
    <property type="evidence" value="ECO:0007669"/>
    <property type="project" value="UniProtKB-EC"/>
</dbReference>
<proteinExistence type="inferred from homology"/>
<feature type="binding site" evidence="3">
    <location>
        <position position="379"/>
    </location>
    <ligand>
        <name>Zn(2+)</name>
        <dbReference type="ChEBI" id="CHEBI:29105"/>
        <label>2</label>
    </ligand>
</feature>
<dbReference type="PANTHER" id="PTHR32494:SF5">
    <property type="entry name" value="ALLANTOATE AMIDOHYDROLASE"/>
    <property type="match status" value="1"/>
</dbReference>
<dbReference type="NCBIfam" id="NF006771">
    <property type="entry name" value="PRK09290.1-5"/>
    <property type="match status" value="1"/>
</dbReference>
<evidence type="ECO:0000256" key="4">
    <source>
        <dbReference type="PIRSR" id="PIRSR001235-2"/>
    </source>
</evidence>
<feature type="binding site" evidence="4">
    <location>
        <position position="284"/>
    </location>
    <ligand>
        <name>allantoate</name>
        <dbReference type="ChEBI" id="CHEBI:17536"/>
    </ligand>
</feature>
<comment type="cofactor">
    <cofactor evidence="3">
        <name>Zn(2+)</name>
        <dbReference type="ChEBI" id="CHEBI:29105"/>
    </cofactor>
    <text evidence="3">Binds 2 Zn(2+) ions per subunit.</text>
</comment>
<dbReference type="Gene3D" id="3.40.630.10">
    <property type="entry name" value="Zn peptidases"/>
    <property type="match status" value="1"/>
</dbReference>
<reference evidence="6" key="1">
    <citation type="submission" date="2017-09" db="EMBL/GenBank/DDBJ databases">
        <title>Bacterial strain isolated from the female urinary microbiota.</title>
        <authorList>
            <person name="Thomas-White K."/>
            <person name="Kumar N."/>
            <person name="Forster S."/>
            <person name="Putonti C."/>
            <person name="Lawley T."/>
            <person name="Wolfe A.J."/>
        </authorList>
    </citation>
    <scope>NUCLEOTIDE SEQUENCE [LARGE SCALE GENOMIC DNA]</scope>
    <source>
        <strain evidence="6">UMB0959</strain>
    </source>
</reference>
<dbReference type="InterPro" id="IPR002933">
    <property type="entry name" value="Peptidase_M20"/>
</dbReference>
<feature type="binding site" evidence="4">
    <location>
        <position position="211"/>
    </location>
    <ligand>
        <name>allantoate</name>
        <dbReference type="ChEBI" id="CHEBI:17536"/>
    </ligand>
</feature>
<dbReference type="PIRSF" id="PIRSF001235">
    <property type="entry name" value="Amidase_carbamoylase"/>
    <property type="match status" value="1"/>
</dbReference>
<evidence type="ECO:0000313" key="5">
    <source>
        <dbReference type="EMBL" id="WOS96341.1"/>
    </source>
</evidence>
<dbReference type="NCBIfam" id="NF006768">
    <property type="entry name" value="PRK09290.1-1"/>
    <property type="match status" value="1"/>
</dbReference>
<dbReference type="GO" id="GO:0046872">
    <property type="term" value="F:metal ion binding"/>
    <property type="evidence" value="ECO:0007669"/>
    <property type="project" value="UniProtKB-KW"/>
</dbReference>
<dbReference type="Pfam" id="PF01546">
    <property type="entry name" value="Peptidase_M20"/>
    <property type="match status" value="1"/>
</dbReference>
<feature type="binding site" evidence="3">
    <location>
        <position position="89"/>
    </location>
    <ligand>
        <name>Zn(2+)</name>
        <dbReference type="ChEBI" id="CHEBI:29105"/>
        <label>1</label>
    </ligand>
</feature>
<dbReference type="SUPFAM" id="SSF53187">
    <property type="entry name" value="Zn-dependent exopeptidases"/>
    <property type="match status" value="1"/>
</dbReference>
<feature type="binding site" evidence="4">
    <location>
        <position position="271"/>
    </location>
    <ligand>
        <name>allantoate</name>
        <dbReference type="ChEBI" id="CHEBI:17536"/>
    </ligand>
</feature>
<dbReference type="Gene3D" id="3.30.70.360">
    <property type="match status" value="1"/>
</dbReference>
<comment type="similarity">
    <text evidence="1">Belongs to the peptidase M20 family.</text>
</comment>
<dbReference type="Proteomes" id="UP000243626">
    <property type="component" value="Chromosome"/>
</dbReference>
<feature type="binding site" evidence="3">
    <location>
        <position position="186"/>
    </location>
    <ligand>
        <name>Zn(2+)</name>
        <dbReference type="ChEBI" id="CHEBI:29105"/>
        <label>1</label>
    </ligand>
</feature>
<dbReference type="RefSeq" id="WP_102167567.1">
    <property type="nucleotide sequence ID" value="NZ_CP136964.1"/>
</dbReference>
<organism evidence="5 6">
    <name type="scientific">Nosocomiicoccus massiliensis</name>
    <dbReference type="NCBI Taxonomy" id="1232430"/>
    <lineage>
        <taxon>Bacteria</taxon>
        <taxon>Bacillati</taxon>
        <taxon>Bacillota</taxon>
        <taxon>Bacilli</taxon>
        <taxon>Bacillales</taxon>
        <taxon>Staphylococcaceae</taxon>
        <taxon>Nosocomiicoccus</taxon>
    </lineage>
</organism>
<dbReference type="EMBL" id="CP136964">
    <property type="protein sequence ID" value="WOS96341.1"/>
    <property type="molecule type" value="Genomic_DNA"/>
</dbReference>
<evidence type="ECO:0000256" key="3">
    <source>
        <dbReference type="PIRSR" id="PIRSR001235-1"/>
    </source>
</evidence>
<evidence type="ECO:0000313" key="6">
    <source>
        <dbReference type="Proteomes" id="UP000243626"/>
    </source>
</evidence>
<feature type="binding site" evidence="3">
    <location>
        <position position="89"/>
    </location>
    <ligand>
        <name>Zn(2+)</name>
        <dbReference type="ChEBI" id="CHEBI:29105"/>
        <label>2</label>
    </ligand>
</feature>
<sequence>MDIRSTFIKLDEKFSRFGGLEPRGITRLLYTDEWKAAVNALIEEFDNNGLEVVQDSIGNVSGKLVGVNSDETILTGSHIDTVVEGGHLDGQYGILAGLTAILYLKEKYGQPKKNIEVLALAEEEGSRFPIAFWGSKNFFNIQDNEIVKGLTDSEGVNFVDAMRQSGFDFRTDDSVRNDIKAWIEIHIEQGQVLEKEQKQIGVVTGIVGFKRYYINLKGEANHAGTTPMGYRKDVVVSFSEIVQRLNQKAKEIGDPLVITFGKVNLVPNVTNVVPGEIEFSVDTRHIDEKELNHFSKIVEDTIQEVATKNGLEATITLHLDEQPTLMNEEIIKTIEDSAKEVTSGNYKFMVSGAGHDTQIFSQFVPSGMLFVSSIGGLSHNVEEDTDIEDLVKGIEVLAKALYKLAY</sequence>
<dbReference type="NCBIfam" id="TIGR01879">
    <property type="entry name" value="hydantase"/>
    <property type="match status" value="1"/>
</dbReference>
<name>A0AAF0YIU7_9STAP</name>
<keyword evidence="6" id="KW-1185">Reference proteome</keyword>
<accession>A0AAF0YIU7</accession>
<dbReference type="CDD" id="cd03884">
    <property type="entry name" value="M20_bAS"/>
    <property type="match status" value="1"/>
</dbReference>
<evidence type="ECO:0000256" key="2">
    <source>
        <dbReference type="ARBA" id="ARBA00022801"/>
    </source>
</evidence>
<evidence type="ECO:0000256" key="1">
    <source>
        <dbReference type="ARBA" id="ARBA00006153"/>
    </source>
</evidence>